<keyword evidence="4" id="KW-0031">Aminopeptidase</keyword>
<dbReference type="PANTHER" id="PTHR42776:SF27">
    <property type="entry name" value="DIPEPTIDYL PEPTIDASE FAMILY MEMBER 6"/>
    <property type="match status" value="1"/>
</dbReference>
<proteinExistence type="predicted"/>
<dbReference type="PANTHER" id="PTHR42776">
    <property type="entry name" value="SERINE PEPTIDASE S9 FAMILY MEMBER"/>
    <property type="match status" value="1"/>
</dbReference>
<protein>
    <submittedName>
        <fullName evidence="4">Dipeptidyl aminopeptidase/acylaminoacyl peptidase</fullName>
    </submittedName>
</protein>
<evidence type="ECO:0000259" key="3">
    <source>
        <dbReference type="Pfam" id="PF00326"/>
    </source>
</evidence>
<organism evidence="4 5">
    <name type="scientific">Brevundimonas vesicularis</name>
    <name type="common">Pseudomonas vesicularis</name>
    <dbReference type="NCBI Taxonomy" id="41276"/>
    <lineage>
        <taxon>Bacteria</taxon>
        <taxon>Pseudomonadati</taxon>
        <taxon>Pseudomonadota</taxon>
        <taxon>Alphaproteobacteria</taxon>
        <taxon>Caulobacterales</taxon>
        <taxon>Caulobacteraceae</taxon>
        <taxon>Brevundimonas</taxon>
    </lineage>
</organism>
<dbReference type="GO" id="GO:0004177">
    <property type="term" value="F:aminopeptidase activity"/>
    <property type="evidence" value="ECO:0007669"/>
    <property type="project" value="UniProtKB-KW"/>
</dbReference>
<evidence type="ECO:0000313" key="5">
    <source>
        <dbReference type="Proteomes" id="UP000556201"/>
    </source>
</evidence>
<dbReference type="Proteomes" id="UP000556201">
    <property type="component" value="Unassembled WGS sequence"/>
</dbReference>
<sequence length="821" mass="88336">MVRTLSALAGALLALICFVTPVFPQDRGVTVEDVVGLEAFGRAAISPDGRWAIYEKRGPYDSATRFDLGQRASWTVTDLWLVDLRRPNAASERLLPGGRPGLLRGSWSPSGARVLIYRFTGARLEVGIVTMADRSVLWTGLTPEMPQMGAVAEWRGDNEVVVMARRDGDLPWLLRYYNASQTRTAQAWARTASGQAPSRTVVDTANRLPMAEGAGSLQTLVLVDATTGKGRPLFEGVIVDFALSPDGGRVAVIEGVAPRPLPTDEMSQSEVPWVQRLVLIDPQRVVRITPDADFEVAPHLLRWSPQGDSVLVWGRASGKSWGTGDLRTVNRNGAVTTVDRHGLDPTPGRAIDLVTGVRADWLGSIPILFASQPGSGRRDWYALPRHGDARSLTSTMAAPPDQISTLGGDALRVIADGAAWRVTRSGARRETPANGGLKAVTPYDVEAPFRLRVNAAPRQTWMTALTTTGGVEILTDARIQTLGVGGGEPLDLLASSHSAALVLERTGVSEALLLLTPGEARTLDRVNVGLREVALPTPTPIDHLDASGRPTRSWLFRPPLGSGQKIRGIIVSLYPGSASRGAWSGPLGLIYGVRPAILVGDGYAVLSASIPGSEYGDDPADYFTRSVDLAFEAAVAAHPELPADRAAIFGHSFGGYAALAVATRSSRYRSYIAWAATTDMFGAWGEFTPANRAAPEEGFMMLNQQGWVETGQGGLGESPFEASQRYAKVSPWLAADQIHSPVLLMTADMDFVTTSQSERMFSALSRLGGRARLVTYWGEEHFNWSPANIRDLYGQIFDWLETTLAAEDVTGTKPRTSGSTP</sequence>
<comment type="caution">
    <text evidence="4">The sequence shown here is derived from an EMBL/GenBank/DDBJ whole genome shotgun (WGS) entry which is preliminary data.</text>
</comment>
<dbReference type="Gene3D" id="3.40.50.1820">
    <property type="entry name" value="alpha/beta hydrolase"/>
    <property type="match status" value="1"/>
</dbReference>
<dbReference type="GO" id="GO:0006508">
    <property type="term" value="P:proteolysis"/>
    <property type="evidence" value="ECO:0007669"/>
    <property type="project" value="InterPro"/>
</dbReference>
<accession>A0A7W9FVW0</accession>
<keyword evidence="4" id="KW-0645">Protease</keyword>
<dbReference type="EMBL" id="JACHLJ010000003">
    <property type="protein sequence ID" value="MBB5772534.1"/>
    <property type="molecule type" value="Genomic_DNA"/>
</dbReference>
<dbReference type="InterPro" id="IPR001375">
    <property type="entry name" value="Peptidase_S9_cat"/>
</dbReference>
<evidence type="ECO:0000256" key="1">
    <source>
        <dbReference type="ARBA" id="ARBA00022801"/>
    </source>
</evidence>
<keyword evidence="1" id="KW-0378">Hydrolase</keyword>
<gene>
    <name evidence="4" type="ORF">HNP47_002550</name>
</gene>
<keyword evidence="2" id="KW-0732">Signal</keyword>
<dbReference type="Pfam" id="PF00326">
    <property type="entry name" value="Peptidase_S9"/>
    <property type="match status" value="1"/>
</dbReference>
<dbReference type="SUPFAM" id="SSF82171">
    <property type="entry name" value="DPP6 N-terminal domain-like"/>
    <property type="match status" value="1"/>
</dbReference>
<name>A0A7W9FVW0_BREVE</name>
<dbReference type="RefSeq" id="WP_184279845.1">
    <property type="nucleotide sequence ID" value="NZ_JACHLJ010000003.1"/>
</dbReference>
<feature type="chain" id="PRO_5030574664" evidence="2">
    <location>
        <begin position="25"/>
        <end position="821"/>
    </location>
</feature>
<feature type="signal peptide" evidence="2">
    <location>
        <begin position="1"/>
        <end position="24"/>
    </location>
</feature>
<dbReference type="AlphaFoldDB" id="A0A7W9FVW0"/>
<dbReference type="SUPFAM" id="SSF53474">
    <property type="entry name" value="alpha/beta-Hydrolases"/>
    <property type="match status" value="1"/>
</dbReference>
<dbReference type="GO" id="GO:0004252">
    <property type="term" value="F:serine-type endopeptidase activity"/>
    <property type="evidence" value="ECO:0007669"/>
    <property type="project" value="TreeGrafter"/>
</dbReference>
<evidence type="ECO:0000256" key="2">
    <source>
        <dbReference type="SAM" id="SignalP"/>
    </source>
</evidence>
<dbReference type="InterPro" id="IPR029058">
    <property type="entry name" value="AB_hydrolase_fold"/>
</dbReference>
<evidence type="ECO:0000313" key="4">
    <source>
        <dbReference type="EMBL" id="MBB5772534.1"/>
    </source>
</evidence>
<feature type="domain" description="Peptidase S9 prolyl oligopeptidase catalytic" evidence="3">
    <location>
        <begin position="635"/>
        <end position="805"/>
    </location>
</feature>
<reference evidence="4 5" key="1">
    <citation type="submission" date="2020-08" db="EMBL/GenBank/DDBJ databases">
        <title>Functional genomics of gut bacteria from endangered species of beetles.</title>
        <authorList>
            <person name="Carlos-Shanley C."/>
        </authorList>
    </citation>
    <scope>NUCLEOTIDE SEQUENCE [LARGE SCALE GENOMIC DNA]</scope>
    <source>
        <strain evidence="4 5">S00192</strain>
    </source>
</reference>